<dbReference type="AlphaFoldDB" id="A0A4R5LS20"/>
<dbReference type="OrthoDB" id="9795612at2"/>
<dbReference type="Proteomes" id="UP000295554">
    <property type="component" value="Unassembled WGS sequence"/>
</dbReference>
<dbReference type="EMBL" id="SMSE01000002">
    <property type="protein sequence ID" value="TDG13640.1"/>
    <property type="molecule type" value="Genomic_DNA"/>
</dbReference>
<evidence type="ECO:0000259" key="1">
    <source>
        <dbReference type="Pfam" id="PF08334"/>
    </source>
</evidence>
<sequence length="251" mass="27537">MPNVFILAGITMTNKENASLSRIATLLLCATVLAACTSEVDEATQLLSDSFRIKEGLEVGDVTSYPGGVVCGQYSAYLSYYEPPLENAPFIVIDGALDRSPDTLDWRLLCTDDPAAALFEESGIGPFSESSLELIKVTRDMSLLTSTLETYYEDNTSYPLESAGLQALVEKPENDRLARNYRAGGYIDQLPVDPWGQPYHYQHTRWGRVKGSFELTTFGKSGEPGGHGLEADISSSYLPYLQRIARLLGVD</sequence>
<feature type="domain" description="Type II secretion system protein GspG C-terminal" evidence="1">
    <location>
        <begin position="137"/>
        <end position="235"/>
    </location>
</feature>
<protein>
    <recommendedName>
        <fullName evidence="1">Type II secretion system protein GspG C-terminal domain-containing protein</fullName>
    </recommendedName>
</protein>
<dbReference type="InterPro" id="IPR013545">
    <property type="entry name" value="T2SS_protein-GspG_C"/>
</dbReference>
<dbReference type="Gene3D" id="3.30.700.10">
    <property type="entry name" value="Glycoprotein, Type 4 Pilin"/>
    <property type="match status" value="1"/>
</dbReference>
<dbReference type="InterPro" id="IPR045584">
    <property type="entry name" value="Pilin-like"/>
</dbReference>
<proteinExistence type="predicted"/>
<name>A0A4R5LS20_9GAMM</name>
<evidence type="ECO:0000313" key="3">
    <source>
        <dbReference type="Proteomes" id="UP000295554"/>
    </source>
</evidence>
<dbReference type="SUPFAM" id="SSF54523">
    <property type="entry name" value="Pili subunits"/>
    <property type="match status" value="1"/>
</dbReference>
<comment type="caution">
    <text evidence="2">The sequence shown here is derived from an EMBL/GenBank/DDBJ whole genome shotgun (WGS) entry which is preliminary data.</text>
</comment>
<dbReference type="Pfam" id="PF08334">
    <property type="entry name" value="T2SSG"/>
    <property type="match status" value="1"/>
</dbReference>
<organism evidence="2 3">
    <name type="scientific">Seongchinamella unica</name>
    <dbReference type="NCBI Taxonomy" id="2547392"/>
    <lineage>
        <taxon>Bacteria</taxon>
        <taxon>Pseudomonadati</taxon>
        <taxon>Pseudomonadota</taxon>
        <taxon>Gammaproteobacteria</taxon>
        <taxon>Cellvibrionales</taxon>
        <taxon>Halieaceae</taxon>
        <taxon>Seongchinamella</taxon>
    </lineage>
</organism>
<evidence type="ECO:0000313" key="2">
    <source>
        <dbReference type="EMBL" id="TDG13640.1"/>
    </source>
</evidence>
<keyword evidence="3" id="KW-1185">Reference proteome</keyword>
<reference evidence="2 3" key="1">
    <citation type="submission" date="2019-03" db="EMBL/GenBank/DDBJ databases">
        <title>Seongchinamella monodicae gen. nov., sp. nov., a novel member of the Gammaproteobacteria isolated from a tidal mudflat of beach.</title>
        <authorList>
            <person name="Yang H.G."/>
            <person name="Kang J.W."/>
            <person name="Lee S.D."/>
        </authorList>
    </citation>
    <scope>NUCLEOTIDE SEQUENCE [LARGE SCALE GENOMIC DNA]</scope>
    <source>
        <strain evidence="2 3">GH4-78</strain>
    </source>
</reference>
<gene>
    <name evidence="2" type="ORF">E2F43_08950</name>
</gene>
<accession>A0A4R5LS20</accession>